<feature type="transmembrane region" description="Helical" evidence="2">
    <location>
        <begin position="6"/>
        <end position="26"/>
    </location>
</feature>
<evidence type="ECO:0000313" key="4">
    <source>
        <dbReference type="EMBL" id="HJG91558.1"/>
    </source>
</evidence>
<feature type="non-terminal residue" evidence="4">
    <location>
        <position position="207"/>
    </location>
</feature>
<dbReference type="Proteomes" id="UP000742460">
    <property type="component" value="Unassembled WGS sequence"/>
</dbReference>
<keyword evidence="2" id="KW-1133">Transmembrane helix</keyword>
<name>A0A921MVN5_9MICO</name>
<evidence type="ECO:0000313" key="5">
    <source>
        <dbReference type="Proteomes" id="UP000742460"/>
    </source>
</evidence>
<dbReference type="InterPro" id="IPR002550">
    <property type="entry name" value="CNNM"/>
</dbReference>
<comment type="caution">
    <text evidence="4">The sequence shown here is derived from an EMBL/GenBank/DDBJ whole genome shotgun (WGS) entry which is preliminary data.</text>
</comment>
<feature type="transmembrane region" description="Helical" evidence="2">
    <location>
        <begin position="99"/>
        <end position="120"/>
    </location>
</feature>
<accession>A0A921MVN5</accession>
<feature type="transmembrane region" description="Helical" evidence="2">
    <location>
        <begin position="72"/>
        <end position="93"/>
    </location>
</feature>
<dbReference type="EMBL" id="DYUE01000173">
    <property type="protein sequence ID" value="HJG91558.1"/>
    <property type="molecule type" value="Genomic_DNA"/>
</dbReference>
<proteinExistence type="predicted"/>
<feature type="domain" description="CNNM transmembrane" evidence="3">
    <location>
        <begin position="14"/>
        <end position="164"/>
    </location>
</feature>
<evidence type="ECO:0000256" key="2">
    <source>
        <dbReference type="SAM" id="Phobius"/>
    </source>
</evidence>
<feature type="compositionally biased region" description="Basic and acidic residues" evidence="1">
    <location>
        <begin position="175"/>
        <end position="199"/>
    </location>
</feature>
<evidence type="ECO:0000256" key="1">
    <source>
        <dbReference type="SAM" id="MobiDB-lite"/>
    </source>
</evidence>
<keyword evidence="2" id="KW-0472">Membrane</keyword>
<reference evidence="4" key="1">
    <citation type="journal article" date="2021" name="PeerJ">
        <title>Extensive microbial diversity within the chicken gut microbiome revealed by metagenomics and culture.</title>
        <authorList>
            <person name="Gilroy R."/>
            <person name="Ravi A."/>
            <person name="Getino M."/>
            <person name="Pursley I."/>
            <person name="Horton D.L."/>
            <person name="Alikhan N.F."/>
            <person name="Baker D."/>
            <person name="Gharbi K."/>
            <person name="Hall N."/>
            <person name="Watson M."/>
            <person name="Adriaenssens E.M."/>
            <person name="Foster-Nyarko E."/>
            <person name="Jarju S."/>
            <person name="Secka A."/>
            <person name="Antonio M."/>
            <person name="Oren A."/>
            <person name="Chaudhuri R.R."/>
            <person name="La Ragione R."/>
            <person name="Hildebrand F."/>
            <person name="Pallen M.J."/>
        </authorList>
    </citation>
    <scope>NUCLEOTIDE SEQUENCE</scope>
    <source>
        <strain evidence="4">ChiGjej5B5-22894</strain>
    </source>
</reference>
<sequence>MLSLALAVLIPLTALAALTAGMLAALDAAHEAVSRSSLDKALAGRPAPVRSRLLHQLADARRTLASVMLGRMLSEALMVSSVAGIVFVTWDVLSLGGGWALPLLATLVLSGALVLVILAISPRTIGQRRPESVLLSGRTLLTTVRAVLWLPAGALSRVGDSLDRRPGQQEDPEEGAEKARQNVDRALEDEHVRDGERDMIQGVFDLR</sequence>
<dbReference type="AlphaFoldDB" id="A0A921MVN5"/>
<evidence type="ECO:0000259" key="3">
    <source>
        <dbReference type="Pfam" id="PF01595"/>
    </source>
</evidence>
<reference evidence="4" key="2">
    <citation type="submission" date="2021-09" db="EMBL/GenBank/DDBJ databases">
        <authorList>
            <person name="Gilroy R."/>
        </authorList>
    </citation>
    <scope>NUCLEOTIDE SEQUENCE</scope>
    <source>
        <strain evidence="4">ChiGjej5B5-22894</strain>
    </source>
</reference>
<feature type="region of interest" description="Disordered" evidence="1">
    <location>
        <begin position="160"/>
        <end position="207"/>
    </location>
</feature>
<keyword evidence="2" id="KW-0812">Transmembrane</keyword>
<gene>
    <name evidence="4" type="ORF">K8V81_07515</name>
</gene>
<dbReference type="Pfam" id="PF01595">
    <property type="entry name" value="CNNM"/>
    <property type="match status" value="1"/>
</dbReference>
<organism evidence="4 5">
    <name type="scientific">Brachybacterium massiliense</name>
    <dbReference type="NCBI Taxonomy" id="1755098"/>
    <lineage>
        <taxon>Bacteria</taxon>
        <taxon>Bacillati</taxon>
        <taxon>Actinomycetota</taxon>
        <taxon>Actinomycetes</taxon>
        <taxon>Micrococcales</taxon>
        <taxon>Dermabacteraceae</taxon>
        <taxon>Brachybacterium</taxon>
    </lineage>
</organism>
<protein>
    <submittedName>
        <fullName evidence="4">CNNM domain-containing protein</fullName>
    </submittedName>
</protein>